<name>J3Z4J9_9ENTR</name>
<gene>
    <name evidence="1" type="ORF">A359_08580</name>
</gene>
<reference evidence="1 2" key="1">
    <citation type="journal article" date="2012" name="Mol. Biol. Evol.">
        <title>Genome reduction and co-evolution between the primary and secondary bacterial symbionts of psyllids.</title>
        <authorList>
            <person name="Sloan D.B."/>
            <person name="Moran N.A."/>
        </authorList>
    </citation>
    <scope>NUCLEOTIDE SEQUENCE [LARGE SCALE GENOMIC DNA]</scope>
    <source>
        <strain evidence="1">Ceuc_S</strain>
    </source>
</reference>
<dbReference type="HOGENOM" id="CLU_3084603_0_0_6"/>
<protein>
    <submittedName>
        <fullName evidence="1">Uncharacterized protein</fullName>
    </submittedName>
</protein>
<sequence length="52" mass="6089">MLRKSKERSYHLVLMKENCDIVRFKTLLCTHLSLHDAHLSVKNAILRIQALT</sequence>
<keyword evidence="2" id="KW-1185">Reference proteome</keyword>
<evidence type="ECO:0000313" key="2">
    <source>
        <dbReference type="Proteomes" id="UP000003936"/>
    </source>
</evidence>
<dbReference type="AlphaFoldDB" id="J3Z4J9"/>
<proteinExistence type="predicted"/>
<evidence type="ECO:0000313" key="1">
    <source>
        <dbReference type="EMBL" id="AFP85224.1"/>
    </source>
</evidence>
<organism evidence="1 2">
    <name type="scientific">secondary endosymbiont of Ctenarytaina eucalypti</name>
    <dbReference type="NCBI Taxonomy" id="1199245"/>
    <lineage>
        <taxon>Bacteria</taxon>
        <taxon>Pseudomonadati</taxon>
        <taxon>Pseudomonadota</taxon>
        <taxon>Gammaproteobacteria</taxon>
        <taxon>Enterobacterales</taxon>
        <taxon>Enterobacteriaceae</taxon>
        <taxon>aphid secondary symbionts</taxon>
    </lineage>
</organism>
<dbReference type="EMBL" id="CP003546">
    <property type="protein sequence ID" value="AFP85224.1"/>
    <property type="molecule type" value="Genomic_DNA"/>
</dbReference>
<accession>J3Z4J9</accession>
<dbReference type="Proteomes" id="UP000003936">
    <property type="component" value="Chromosome"/>
</dbReference>
<dbReference type="KEGG" id="sect:A359_08580"/>